<protein>
    <submittedName>
        <fullName evidence="3">Uncharacterized protein</fullName>
    </submittedName>
</protein>
<keyword evidence="1" id="KW-1133">Transmembrane helix</keyword>
<reference evidence="2 5" key="2">
    <citation type="submission" date="2018-07" db="EMBL/GenBank/DDBJ databases">
        <title>Genome sequences of Haloplanus aerogenes JCM 16430T.</title>
        <authorList>
            <person name="Kim Y.B."/>
            <person name="Roh S.W."/>
        </authorList>
    </citation>
    <scope>NUCLEOTIDE SEQUENCE [LARGE SCALE GENOMIC DNA]</scope>
    <source>
        <strain evidence="2 5">JCM 16430</strain>
    </source>
</reference>
<feature type="transmembrane region" description="Helical" evidence="1">
    <location>
        <begin position="50"/>
        <end position="72"/>
    </location>
</feature>
<accession>A0A3M0DEH5</accession>
<dbReference type="EMBL" id="REFS01000004">
    <property type="protein sequence ID" value="RMB13783.1"/>
    <property type="molecule type" value="Genomic_DNA"/>
</dbReference>
<evidence type="ECO:0000313" key="4">
    <source>
        <dbReference type="Proteomes" id="UP000277326"/>
    </source>
</evidence>
<gene>
    <name evidence="3" type="ORF">ATH50_2224</name>
    <name evidence="2" type="ORF">DU502_06275</name>
</gene>
<dbReference type="Proteomes" id="UP000282007">
    <property type="component" value="Chromosome"/>
</dbReference>
<dbReference type="GeneID" id="38470875"/>
<dbReference type="EMBL" id="CP034145">
    <property type="protein sequence ID" value="AZH25000.1"/>
    <property type="molecule type" value="Genomic_DNA"/>
</dbReference>
<reference evidence="3" key="3">
    <citation type="submission" date="2018-10" db="EMBL/GenBank/DDBJ databases">
        <authorList>
            <person name="Whitman W."/>
            <person name="Huntemann M."/>
            <person name="Clum A."/>
            <person name="Pillay M."/>
            <person name="Palaniappan K."/>
            <person name="Varghese N."/>
            <person name="Mikhailova N."/>
            <person name="Stamatis D."/>
            <person name="Reddy T."/>
            <person name="Daum C."/>
            <person name="Shapiro N."/>
            <person name="Ivanova N."/>
            <person name="Kyrpides N."/>
            <person name="Woyke T."/>
        </authorList>
    </citation>
    <scope>NUCLEOTIDE SEQUENCE</scope>
    <source>
        <strain evidence="3">CGMCC 1.10124</strain>
    </source>
</reference>
<dbReference type="RefSeq" id="WP_121920840.1">
    <property type="nucleotide sequence ID" value="NZ_CP034145.1"/>
</dbReference>
<proteinExistence type="predicted"/>
<evidence type="ECO:0000256" key="1">
    <source>
        <dbReference type="SAM" id="Phobius"/>
    </source>
</evidence>
<keyword evidence="1" id="KW-0472">Membrane</keyword>
<evidence type="ECO:0000313" key="3">
    <source>
        <dbReference type="EMBL" id="RMB13783.1"/>
    </source>
</evidence>
<dbReference type="KEGG" id="haer:DU502_06275"/>
<evidence type="ECO:0000313" key="2">
    <source>
        <dbReference type="EMBL" id="AZH25000.1"/>
    </source>
</evidence>
<name>A0A3M0DEH5_9EURY</name>
<organism evidence="3 4">
    <name type="scientific">Haloplanus aerogenes</name>
    <dbReference type="NCBI Taxonomy" id="660522"/>
    <lineage>
        <taxon>Archaea</taxon>
        <taxon>Methanobacteriati</taxon>
        <taxon>Methanobacteriota</taxon>
        <taxon>Stenosarchaea group</taxon>
        <taxon>Halobacteria</taxon>
        <taxon>Halobacteriales</taxon>
        <taxon>Haloferacaceae</taxon>
        <taxon>Haloplanus</taxon>
    </lineage>
</organism>
<keyword evidence="1" id="KW-0812">Transmembrane</keyword>
<keyword evidence="5" id="KW-1185">Reference proteome</keyword>
<reference evidence="3 4" key="1">
    <citation type="journal article" date="2015" name="Stand. Genomic Sci.">
        <title>Genomic Encyclopedia of Bacterial and Archaeal Type Strains, Phase III: the genomes of soil and plant-associated and newly described type strains.</title>
        <authorList>
            <person name="Whitman W.B."/>
            <person name="Woyke T."/>
            <person name="Klenk H.P."/>
            <person name="Zhou Y."/>
            <person name="Lilburn T.G."/>
            <person name="Beck B.J."/>
            <person name="De Vos P."/>
            <person name="Vandamme P."/>
            <person name="Eisen J.A."/>
            <person name="Garrity G."/>
            <person name="Hugenholtz P."/>
            <person name="Kyrpides N.C."/>
        </authorList>
    </citation>
    <scope>NUCLEOTIDE SEQUENCE [LARGE SCALE GENOMIC DNA]</scope>
    <source>
        <strain evidence="3 4">CGMCC 1.10124</strain>
    </source>
</reference>
<dbReference type="AlphaFoldDB" id="A0A3M0DEH5"/>
<dbReference type="Proteomes" id="UP000277326">
    <property type="component" value="Unassembled WGS sequence"/>
</dbReference>
<sequence>MASSSDAAGSAGRPSATNPGSFLSWYHHAVAVAYSVSAAVSAESMPLDRLALYFAGSLLGAYVVVVVLTVIWRRLIPRLL</sequence>
<evidence type="ECO:0000313" key="5">
    <source>
        <dbReference type="Proteomes" id="UP000282007"/>
    </source>
</evidence>